<reference evidence="1 3" key="1">
    <citation type="submission" date="2015-11" db="EMBL/GenBank/DDBJ databases">
        <title>Genomic analysis of 38 Legionella species identifies large and diverse effector repertoires.</title>
        <authorList>
            <person name="Burstein D."/>
            <person name="Amaro F."/>
            <person name="Zusman T."/>
            <person name="Lifshitz Z."/>
            <person name="Cohen O."/>
            <person name="Gilbert J.A."/>
            <person name="Pupko T."/>
            <person name="Shuman H.A."/>
            <person name="Segal G."/>
        </authorList>
    </citation>
    <scope>NUCLEOTIDE SEQUENCE [LARGE SCALE GENOMIC DNA]</scope>
    <source>
        <strain evidence="1 3">WO-44C</strain>
    </source>
</reference>
<evidence type="ECO:0000313" key="3">
    <source>
        <dbReference type="Proteomes" id="UP000054698"/>
    </source>
</evidence>
<dbReference type="Proteomes" id="UP000251942">
    <property type="component" value="Unassembled WGS sequence"/>
</dbReference>
<evidence type="ECO:0000313" key="2">
    <source>
        <dbReference type="EMBL" id="SPX61208.1"/>
    </source>
</evidence>
<dbReference type="AlphaFoldDB" id="A0A0W0U4N1"/>
<dbReference type="Proteomes" id="UP000054698">
    <property type="component" value="Unassembled WGS sequence"/>
</dbReference>
<protein>
    <submittedName>
        <fullName evidence="1">Uncharacterized protein</fullName>
    </submittedName>
</protein>
<gene>
    <name evidence="1" type="ORF">Lfee_0807</name>
    <name evidence="2" type="ORF">NCTC12022_01947</name>
</gene>
<proteinExistence type="predicted"/>
<dbReference type="PATRIC" id="fig|453.4.peg.872"/>
<name>A0A0W0U4N1_9GAMM</name>
<sequence length="297" mass="33208">MASKMTLVYGGADDDIGFLISDTLVSFEKDHAGDNVRFNEKNHVLKIHILNGKIAVAFAGDIKPALKLINELKVIIDGNQLDIEAPEKLFQLYKNHKSAISTDCEFLILEMTDAGKKLAKINENEWNYCTRAYIGNSEEYKKLIRHPYKPPNTVLIQQPDGSFQEEPLIMTKGEIDFNEFSNAMEDFTHQLKSKTVGAICGCITRVVDAKPSGELEYLQAIESGISPEEGNFGYTYLSSNTGVRGIGIYYRAGKVGFLFIVGDSEFNRKEHAETLVQFIELAHKKYKLNLVGGLWGV</sequence>
<organism evidence="1 3">
    <name type="scientific">Legionella feeleii</name>
    <dbReference type="NCBI Taxonomy" id="453"/>
    <lineage>
        <taxon>Bacteria</taxon>
        <taxon>Pseudomonadati</taxon>
        <taxon>Pseudomonadota</taxon>
        <taxon>Gammaproteobacteria</taxon>
        <taxon>Legionellales</taxon>
        <taxon>Legionellaceae</taxon>
        <taxon>Legionella</taxon>
    </lineage>
</organism>
<keyword evidence="3" id="KW-1185">Reference proteome</keyword>
<dbReference type="EMBL" id="LNYB01000023">
    <property type="protein sequence ID" value="KTD02652.1"/>
    <property type="molecule type" value="Genomic_DNA"/>
</dbReference>
<accession>A0A0W0U4N1</accession>
<reference evidence="2 4" key="2">
    <citation type="submission" date="2018-06" db="EMBL/GenBank/DDBJ databases">
        <authorList>
            <consortium name="Pathogen Informatics"/>
            <person name="Doyle S."/>
        </authorList>
    </citation>
    <scope>NUCLEOTIDE SEQUENCE [LARGE SCALE GENOMIC DNA]</scope>
    <source>
        <strain evidence="2 4">NCTC12022</strain>
    </source>
</reference>
<evidence type="ECO:0000313" key="1">
    <source>
        <dbReference type="EMBL" id="KTD02652.1"/>
    </source>
</evidence>
<dbReference type="EMBL" id="UASS01000018">
    <property type="protein sequence ID" value="SPX61208.1"/>
    <property type="molecule type" value="Genomic_DNA"/>
</dbReference>
<evidence type="ECO:0000313" key="4">
    <source>
        <dbReference type="Proteomes" id="UP000251942"/>
    </source>
</evidence>